<dbReference type="PANTHER" id="PTHR12121">
    <property type="entry name" value="CARBON CATABOLITE REPRESSOR PROTEIN 4"/>
    <property type="match status" value="1"/>
</dbReference>
<evidence type="ECO:0000256" key="1">
    <source>
        <dbReference type="SAM" id="MobiDB-lite"/>
    </source>
</evidence>
<dbReference type="PANTHER" id="PTHR12121:SF82">
    <property type="entry name" value="CARBON CATABOLITE REPRESSOR PROTEIN 4 HOMOLOG 3"/>
    <property type="match status" value="1"/>
</dbReference>
<feature type="region of interest" description="Disordered" evidence="1">
    <location>
        <begin position="27"/>
        <end position="79"/>
    </location>
</feature>
<dbReference type="SUPFAM" id="SSF56219">
    <property type="entry name" value="DNase I-like"/>
    <property type="match status" value="1"/>
</dbReference>
<sequence length="461" mass="51005">MGFAAPSRPPRSASSSSWLCARSPLSAGLSPSHLSATPASSPFSRKSAALRCSGHSTEPSSSPPPPPARSYDRRWYNPLAPEDRPSPEIVRSWIEADRPLASQAKFTMVSYNILGDKNASKHRDLYTNIPPLYMKWERRKRVICEELIGWNPDIICLQEVDKYFELSKILEKAGFIGSYKRRTGDAVDGCAIFWKANEFSLLEEESIKFKELGLRDNVAQLSVFQACKAESKKLLVGNIHVLYNPSRGDVKLGQIRHLSSRAHILSEKWGSIPVLLAGDFNTTPQSAIYKFLSMSKLDIMSYDRRELSGQRSCHPAQVFGEKQDLSNSLFLIDRFLTCGWTDEEIKTAGGNAKGEVVAHPLNIKSSYATTRGSARTRGSNGEPLATSYHSKFFGTVDYIWYSKGVVPTRVLDTPSVGVLRRTGGLPCKKVGSDHLALVSEFAFTQDSDVDEEGTPVATSDM</sequence>
<evidence type="ECO:0000313" key="3">
    <source>
        <dbReference type="EMBL" id="KAL3716666.1"/>
    </source>
</evidence>
<reference evidence="3 4" key="1">
    <citation type="submission" date="2024-11" db="EMBL/GenBank/DDBJ databases">
        <title>Chromosome-level genome assembly of Eucalyptus globulus Labill. provides insights into its genome evolution.</title>
        <authorList>
            <person name="Li X."/>
        </authorList>
    </citation>
    <scope>NUCLEOTIDE SEQUENCE [LARGE SCALE GENOMIC DNA]</scope>
    <source>
        <strain evidence="3">CL2024</strain>
        <tissue evidence="3">Fresh tender leaves</tissue>
    </source>
</reference>
<evidence type="ECO:0000313" key="4">
    <source>
        <dbReference type="Proteomes" id="UP001634007"/>
    </source>
</evidence>
<protein>
    <recommendedName>
        <fullName evidence="2">Endonuclease/exonuclease/phosphatase domain-containing protein</fullName>
    </recommendedName>
</protein>
<dbReference type="InterPro" id="IPR036691">
    <property type="entry name" value="Endo/exonu/phosph_ase_sf"/>
</dbReference>
<organism evidence="3 4">
    <name type="scientific">Eucalyptus globulus</name>
    <name type="common">Tasmanian blue gum</name>
    <dbReference type="NCBI Taxonomy" id="34317"/>
    <lineage>
        <taxon>Eukaryota</taxon>
        <taxon>Viridiplantae</taxon>
        <taxon>Streptophyta</taxon>
        <taxon>Embryophyta</taxon>
        <taxon>Tracheophyta</taxon>
        <taxon>Spermatophyta</taxon>
        <taxon>Magnoliopsida</taxon>
        <taxon>eudicotyledons</taxon>
        <taxon>Gunneridae</taxon>
        <taxon>Pentapetalae</taxon>
        <taxon>rosids</taxon>
        <taxon>malvids</taxon>
        <taxon>Myrtales</taxon>
        <taxon>Myrtaceae</taxon>
        <taxon>Myrtoideae</taxon>
        <taxon>Eucalypteae</taxon>
        <taxon>Eucalyptus</taxon>
    </lineage>
</organism>
<evidence type="ECO:0000259" key="2">
    <source>
        <dbReference type="Pfam" id="PF03372"/>
    </source>
</evidence>
<feature type="compositionally biased region" description="Polar residues" evidence="1">
    <location>
        <begin position="32"/>
        <end position="44"/>
    </location>
</feature>
<dbReference type="AlphaFoldDB" id="A0ABD3IRG7"/>
<dbReference type="Pfam" id="PF03372">
    <property type="entry name" value="Exo_endo_phos"/>
    <property type="match status" value="1"/>
</dbReference>
<name>A0ABD3IRG7_EUCGL</name>
<dbReference type="InterPro" id="IPR050410">
    <property type="entry name" value="CCR4/nocturin_mRNA_transcr"/>
</dbReference>
<comment type="caution">
    <text evidence="3">The sequence shown here is derived from an EMBL/GenBank/DDBJ whole genome shotgun (WGS) entry which is preliminary data.</text>
</comment>
<dbReference type="Proteomes" id="UP001634007">
    <property type="component" value="Unassembled WGS sequence"/>
</dbReference>
<dbReference type="InterPro" id="IPR005135">
    <property type="entry name" value="Endo/exonuclease/phosphatase"/>
</dbReference>
<dbReference type="Gene3D" id="3.60.10.10">
    <property type="entry name" value="Endonuclease/exonuclease/phosphatase"/>
    <property type="match status" value="1"/>
</dbReference>
<feature type="domain" description="Endonuclease/exonuclease/phosphatase" evidence="2">
    <location>
        <begin position="109"/>
        <end position="434"/>
    </location>
</feature>
<proteinExistence type="predicted"/>
<accession>A0ABD3IRG7</accession>
<keyword evidence="4" id="KW-1185">Reference proteome</keyword>
<feature type="compositionally biased region" description="Basic and acidic residues" evidence="1">
    <location>
        <begin position="70"/>
        <end position="79"/>
    </location>
</feature>
<dbReference type="EMBL" id="JBJKBG010000011">
    <property type="protein sequence ID" value="KAL3716666.1"/>
    <property type="molecule type" value="Genomic_DNA"/>
</dbReference>
<gene>
    <name evidence="3" type="ORF">ACJRO7_008279</name>
</gene>